<accession>A0A381VCM8</accession>
<reference evidence="1" key="1">
    <citation type="submission" date="2018-05" db="EMBL/GenBank/DDBJ databases">
        <authorList>
            <person name="Lanie J.A."/>
            <person name="Ng W.-L."/>
            <person name="Kazmierczak K.M."/>
            <person name="Andrzejewski T.M."/>
            <person name="Davidsen T.M."/>
            <person name="Wayne K.J."/>
            <person name="Tettelin H."/>
            <person name="Glass J.I."/>
            <person name="Rusch D."/>
            <person name="Podicherti R."/>
            <person name="Tsui H.-C.T."/>
            <person name="Winkler M.E."/>
        </authorList>
    </citation>
    <scope>NUCLEOTIDE SEQUENCE</scope>
</reference>
<dbReference type="AlphaFoldDB" id="A0A381VCM8"/>
<protein>
    <submittedName>
        <fullName evidence="1">Uncharacterized protein</fullName>
    </submittedName>
</protein>
<evidence type="ECO:0000313" key="1">
    <source>
        <dbReference type="EMBL" id="SVA38125.1"/>
    </source>
</evidence>
<sequence>MKGRKRDWEGPPFGKHEFQDQCDQCLFECWQELPRIERLVDLGAHMDQNDFRFAKTMPDAPHWEYPRLARYFERHTDEIHYTLRKTWENDEEFVACVQFIRDHGNVEYFWGKPYTKLEHGGYKYWSMGYPLDVTIIINRAEHPSPVFDEVGNRLAK</sequence>
<organism evidence="1">
    <name type="scientific">marine metagenome</name>
    <dbReference type="NCBI Taxonomy" id="408172"/>
    <lineage>
        <taxon>unclassified sequences</taxon>
        <taxon>metagenomes</taxon>
        <taxon>ecological metagenomes</taxon>
    </lineage>
</organism>
<dbReference type="EMBL" id="UINC01008473">
    <property type="protein sequence ID" value="SVA38125.1"/>
    <property type="molecule type" value="Genomic_DNA"/>
</dbReference>
<gene>
    <name evidence="1" type="ORF">METZ01_LOCUS90979</name>
</gene>
<proteinExistence type="predicted"/>
<name>A0A381VCM8_9ZZZZ</name>